<keyword evidence="4" id="KW-1185">Reference proteome</keyword>
<feature type="region of interest" description="Disordered" evidence="2">
    <location>
        <begin position="87"/>
        <end position="198"/>
    </location>
</feature>
<dbReference type="EMBL" id="VCGU01000009">
    <property type="protein sequence ID" value="TRY70638.1"/>
    <property type="molecule type" value="Genomic_DNA"/>
</dbReference>
<evidence type="ECO:0000313" key="4">
    <source>
        <dbReference type="Proteomes" id="UP000318571"/>
    </source>
</evidence>
<reference evidence="3 4" key="1">
    <citation type="journal article" date="2018" name="Nat. Ecol. Evol.">
        <title>Genomic signatures of mitonuclear coevolution across populations of Tigriopus californicus.</title>
        <authorList>
            <person name="Barreto F.S."/>
            <person name="Watson E.T."/>
            <person name="Lima T.G."/>
            <person name="Willett C.S."/>
            <person name="Edmands S."/>
            <person name="Li W."/>
            <person name="Burton R.S."/>
        </authorList>
    </citation>
    <scope>NUCLEOTIDE SEQUENCE [LARGE SCALE GENOMIC DNA]</scope>
    <source>
        <strain evidence="3 4">San Diego</strain>
    </source>
</reference>
<proteinExistence type="predicted"/>
<dbReference type="Pfam" id="PF15799">
    <property type="entry name" value="CCD48"/>
    <property type="match status" value="1"/>
</dbReference>
<dbReference type="AlphaFoldDB" id="A0A553NYY1"/>
<name>A0A553NYY1_TIGCA</name>
<evidence type="ECO:0000256" key="2">
    <source>
        <dbReference type="SAM" id="MobiDB-lite"/>
    </source>
</evidence>
<accession>A0A553NYY1</accession>
<sequence length="337" mass="37458">MTDDVGGKSHKEDEVHCRALRSLVLELQATRELLVSSLNKVQDLELENRKVPLLEKKVTLLEKTRKSESSTSNQLRSILTHLRPLSTMDSGLYSTSDSDEQCSPRAQDKSIDACSDEELPVPAHSPTSDQGRPPRPPSSVKLGTKSSRSNTPFSDKSSGKRPQTPSSSGHYSAGSPSSKKSPSQSTTHKEIIRRHDEKNDISTDVQVLEAQRVRLTLLEEKIKEVLNMLRTLNSMNISSKTLGMLVLDSVERSIDPLSGEIQVFKFLNHLYNSARDYERLSTESQIHNALRAVEAHTQTLADIEAAQSSQRQLALDANHYQVPRRIGRGDPFATIDV</sequence>
<organism evidence="3 4">
    <name type="scientific">Tigriopus californicus</name>
    <name type="common">Marine copepod</name>
    <dbReference type="NCBI Taxonomy" id="6832"/>
    <lineage>
        <taxon>Eukaryota</taxon>
        <taxon>Metazoa</taxon>
        <taxon>Ecdysozoa</taxon>
        <taxon>Arthropoda</taxon>
        <taxon>Crustacea</taxon>
        <taxon>Multicrustacea</taxon>
        <taxon>Hexanauplia</taxon>
        <taxon>Copepoda</taxon>
        <taxon>Harpacticoida</taxon>
        <taxon>Harpacticidae</taxon>
        <taxon>Tigriopus</taxon>
    </lineage>
</organism>
<comment type="caution">
    <text evidence="3">The sequence shown here is derived from an EMBL/GenBank/DDBJ whole genome shotgun (WGS) entry which is preliminary data.</text>
</comment>
<keyword evidence="1" id="KW-0175">Coiled coil</keyword>
<gene>
    <name evidence="3" type="ORF">TCAL_15040</name>
</gene>
<feature type="coiled-coil region" evidence="1">
    <location>
        <begin position="208"/>
        <end position="235"/>
    </location>
</feature>
<protein>
    <submittedName>
        <fullName evidence="3">Uncharacterized protein</fullName>
    </submittedName>
</protein>
<dbReference type="InterPro" id="IPR031601">
    <property type="entry name" value="CCD48"/>
</dbReference>
<feature type="compositionally biased region" description="Basic and acidic residues" evidence="2">
    <location>
        <begin position="187"/>
        <end position="198"/>
    </location>
</feature>
<evidence type="ECO:0000256" key="1">
    <source>
        <dbReference type="SAM" id="Coils"/>
    </source>
</evidence>
<dbReference type="Proteomes" id="UP000318571">
    <property type="component" value="Chromosome 9"/>
</dbReference>
<evidence type="ECO:0000313" key="3">
    <source>
        <dbReference type="EMBL" id="TRY70638.1"/>
    </source>
</evidence>
<feature type="compositionally biased region" description="Polar residues" evidence="2">
    <location>
        <begin position="87"/>
        <end position="96"/>
    </location>
</feature>
<feature type="compositionally biased region" description="Polar residues" evidence="2">
    <location>
        <begin position="144"/>
        <end position="164"/>
    </location>
</feature>
<feature type="compositionally biased region" description="Low complexity" evidence="2">
    <location>
        <begin position="165"/>
        <end position="185"/>
    </location>
</feature>